<dbReference type="EMBL" id="LXQA010180332">
    <property type="protein sequence ID" value="MCI30534.1"/>
    <property type="molecule type" value="Genomic_DNA"/>
</dbReference>
<dbReference type="GO" id="GO:0003746">
    <property type="term" value="F:translation elongation factor activity"/>
    <property type="evidence" value="ECO:0007669"/>
    <property type="project" value="UniProtKB-KW"/>
</dbReference>
<feature type="non-terminal residue" evidence="2">
    <location>
        <position position="83"/>
    </location>
</feature>
<feature type="compositionally biased region" description="Basic and acidic residues" evidence="1">
    <location>
        <begin position="1"/>
        <end position="14"/>
    </location>
</feature>
<feature type="compositionally biased region" description="Low complexity" evidence="1">
    <location>
        <begin position="30"/>
        <end position="41"/>
    </location>
</feature>
<evidence type="ECO:0000256" key="1">
    <source>
        <dbReference type="SAM" id="MobiDB-lite"/>
    </source>
</evidence>
<dbReference type="Proteomes" id="UP000265520">
    <property type="component" value="Unassembled WGS sequence"/>
</dbReference>
<keyword evidence="3" id="KW-1185">Reference proteome</keyword>
<accession>A0A392R359</accession>
<organism evidence="2 3">
    <name type="scientific">Trifolium medium</name>
    <dbReference type="NCBI Taxonomy" id="97028"/>
    <lineage>
        <taxon>Eukaryota</taxon>
        <taxon>Viridiplantae</taxon>
        <taxon>Streptophyta</taxon>
        <taxon>Embryophyta</taxon>
        <taxon>Tracheophyta</taxon>
        <taxon>Spermatophyta</taxon>
        <taxon>Magnoliopsida</taxon>
        <taxon>eudicotyledons</taxon>
        <taxon>Gunneridae</taxon>
        <taxon>Pentapetalae</taxon>
        <taxon>rosids</taxon>
        <taxon>fabids</taxon>
        <taxon>Fabales</taxon>
        <taxon>Fabaceae</taxon>
        <taxon>Papilionoideae</taxon>
        <taxon>50 kb inversion clade</taxon>
        <taxon>NPAAA clade</taxon>
        <taxon>Hologalegina</taxon>
        <taxon>IRL clade</taxon>
        <taxon>Trifolieae</taxon>
        <taxon>Trifolium</taxon>
    </lineage>
</organism>
<protein>
    <submittedName>
        <fullName evidence="2">Transcription elongation factor SPT6-like</fullName>
    </submittedName>
</protein>
<evidence type="ECO:0000313" key="3">
    <source>
        <dbReference type="Proteomes" id="UP000265520"/>
    </source>
</evidence>
<dbReference type="AlphaFoldDB" id="A0A392R359"/>
<sequence length="83" mass="8981">RPDYRNNGSRDEHPSGVPRPYGGGRGRGRGSYNNSSRGHNSNNERHDGATRWGSAATKDRDDSLSNFPGAKVQNSPGREAFPG</sequence>
<keyword evidence="2" id="KW-0251">Elongation factor</keyword>
<comment type="caution">
    <text evidence="2">The sequence shown here is derived from an EMBL/GenBank/DDBJ whole genome shotgun (WGS) entry which is preliminary data.</text>
</comment>
<reference evidence="2 3" key="1">
    <citation type="journal article" date="2018" name="Front. Plant Sci.">
        <title>Red Clover (Trifolium pratense) and Zigzag Clover (T. medium) - A Picture of Genomic Similarities and Differences.</title>
        <authorList>
            <person name="Dluhosova J."/>
            <person name="Istvanek J."/>
            <person name="Nedelnik J."/>
            <person name="Repkova J."/>
        </authorList>
    </citation>
    <scope>NUCLEOTIDE SEQUENCE [LARGE SCALE GENOMIC DNA]</scope>
    <source>
        <strain evidence="3">cv. 10/8</strain>
        <tissue evidence="2">Leaf</tissue>
    </source>
</reference>
<name>A0A392R359_9FABA</name>
<feature type="region of interest" description="Disordered" evidence="1">
    <location>
        <begin position="1"/>
        <end position="83"/>
    </location>
</feature>
<proteinExistence type="predicted"/>
<feature type="non-terminal residue" evidence="2">
    <location>
        <position position="1"/>
    </location>
</feature>
<keyword evidence="2" id="KW-0648">Protein biosynthesis</keyword>
<evidence type="ECO:0000313" key="2">
    <source>
        <dbReference type="EMBL" id="MCI30534.1"/>
    </source>
</evidence>